<dbReference type="Gene3D" id="1.10.10.60">
    <property type="entry name" value="Homeodomain-like"/>
    <property type="match status" value="1"/>
</dbReference>
<dbReference type="PANTHER" id="PTHR12802:SF41">
    <property type="entry name" value="BRAHMA ASSOCIATED PROTEIN 155 KDA"/>
    <property type="match status" value="1"/>
</dbReference>
<dbReference type="CDD" id="cd00167">
    <property type="entry name" value="SANT"/>
    <property type="match status" value="1"/>
</dbReference>
<keyword evidence="12" id="KW-1185">Reference proteome</keyword>
<dbReference type="RefSeq" id="XP_029218703.1">
    <property type="nucleotide sequence ID" value="XM_029365120.1"/>
</dbReference>
<dbReference type="Gene3D" id="1.10.10.10">
    <property type="entry name" value="Winged helix-like DNA-binding domain superfamily/Winged helix DNA-binding domain"/>
    <property type="match status" value="1"/>
</dbReference>
<evidence type="ECO:0000256" key="2">
    <source>
        <dbReference type="ARBA" id="ARBA00023125"/>
    </source>
</evidence>
<feature type="domain" description="SANT" evidence="9">
    <location>
        <begin position="566"/>
        <end position="616"/>
    </location>
</feature>
<dbReference type="SUPFAM" id="SSF46689">
    <property type="entry name" value="Homeodomain-like"/>
    <property type="match status" value="2"/>
</dbReference>
<comment type="caution">
    <text evidence="11">The sequence shown here is derived from an EMBL/GenBank/DDBJ whole genome shotgun (WGS) entry which is preliminary data.</text>
</comment>
<evidence type="ECO:0000256" key="6">
    <source>
        <dbReference type="SAM" id="MobiDB-lite"/>
    </source>
</evidence>
<dbReference type="InterPro" id="IPR017884">
    <property type="entry name" value="SANT_dom"/>
</dbReference>
<sequence>MSGDTSGGGALFQTPPQSVFSQDALLSAGATAPGSSLSRTSSERGEGEAVPPAVPHDGLSDKKRSLPPTPSASGSPPPESDGSENAKRMRLDGLQLSAPTDDLHAQGVPEDAFPLPAQALRPLAPPSFSDHSRVSAASGHGVVHSPPDASAFALPSALPEGISAPHGEFARGGEDDEGDKADGASRASPGAAGTAGAQTLNGAPGANLARKGENKPVEIAPNVTRLPPYDKNVTSSILVSTATFETISLPSESFRQQLENGISAASAHAGGKTGEAATKREESEGSATTEEKEKSSPEKELANLPLGTPADRPPVPLDEEALRKREEEAWRLAQEKEGREPYKLPTCSSWFDETKIGAVERDLLPTLFAGTSLTGPERDERYLQLRQGIVNLYRADPTKYLSFSDCRKVVAADGALLLRTHSFLDYWGIINFQADPATIPSAVARRRDLLLKDVETLQRRRDRALPSEESSACRKASLLSSLSSARVPDSHPKAGEGPWRCVSCGKICLYSYYVLRPAGTAGISLGVLDNCVWCLRCFSDGRYPSALTERHFLKVGLPLLGGEGKDGKWTLEETERLIEGIEKYLHDWNEVAAHVGGGRTAQMCVERFIQLPIQEPLASCGSGERDAGPFRHFENPLSSLLAFMASTVHPSITAAAARAAVRKAVALAGDSEARAKESGSEDAAAAAEGDDSEAVAAGEEAKKAAALKPWAQREENRGLIADCELQVACATALAAGASEARQLAKLEEKEIGKLMADVVKLQLEKLELKMKRMQVLQTRIAQSKAAMETKFAQLLNEHRDLAAELVKTKEAALTALP</sequence>
<feature type="domain" description="Myb-like" evidence="7">
    <location>
        <begin position="561"/>
        <end position="612"/>
    </location>
</feature>
<feature type="compositionally biased region" description="Gly residues" evidence="6">
    <location>
        <begin position="1"/>
        <end position="10"/>
    </location>
</feature>
<dbReference type="InterPro" id="IPR009057">
    <property type="entry name" value="Homeodomain-like_sf"/>
</dbReference>
<evidence type="ECO:0008006" key="13">
    <source>
        <dbReference type="Google" id="ProtNLM"/>
    </source>
</evidence>
<dbReference type="PANTHER" id="PTHR12802">
    <property type="entry name" value="SWI/SNF COMPLEX-RELATED"/>
    <property type="match status" value="1"/>
</dbReference>
<name>A0A2A9MBU2_BESBE</name>
<feature type="region of interest" description="Disordered" evidence="6">
    <location>
        <begin position="265"/>
        <end position="316"/>
    </location>
</feature>
<feature type="domain" description="SWIRM" evidence="8">
    <location>
        <begin position="342"/>
        <end position="441"/>
    </location>
</feature>
<feature type="coiled-coil region" evidence="5">
    <location>
        <begin position="756"/>
        <end position="811"/>
    </location>
</feature>
<dbReference type="GO" id="GO:0005634">
    <property type="term" value="C:nucleus"/>
    <property type="evidence" value="ECO:0007669"/>
    <property type="project" value="UniProtKB-ARBA"/>
</dbReference>
<evidence type="ECO:0000259" key="9">
    <source>
        <dbReference type="PROSITE" id="PS51293"/>
    </source>
</evidence>
<keyword evidence="3" id="KW-0804">Transcription</keyword>
<evidence type="ECO:0000256" key="5">
    <source>
        <dbReference type="SAM" id="Coils"/>
    </source>
</evidence>
<evidence type="ECO:0000256" key="4">
    <source>
        <dbReference type="ARBA" id="ARBA00023242"/>
    </source>
</evidence>
<protein>
    <recommendedName>
        <fullName evidence="13">SWIRM domain-containing protein</fullName>
    </recommendedName>
</protein>
<dbReference type="Pfam" id="PF16495">
    <property type="entry name" value="SWIRM-assoc_1"/>
    <property type="match status" value="1"/>
</dbReference>
<dbReference type="PROSITE" id="PS51293">
    <property type="entry name" value="SANT"/>
    <property type="match status" value="1"/>
</dbReference>
<evidence type="ECO:0000256" key="3">
    <source>
        <dbReference type="ARBA" id="ARBA00023163"/>
    </source>
</evidence>
<dbReference type="PROSITE" id="PS51294">
    <property type="entry name" value="HTH_MYB"/>
    <property type="match status" value="1"/>
</dbReference>
<dbReference type="PROSITE" id="PS50934">
    <property type="entry name" value="SWIRM"/>
    <property type="match status" value="1"/>
</dbReference>
<dbReference type="VEuPathDB" id="ToxoDB:BESB_067270"/>
<keyword evidence="4" id="KW-0539">Nucleus</keyword>
<dbReference type="Pfam" id="PF04433">
    <property type="entry name" value="SWIRM"/>
    <property type="match status" value="1"/>
</dbReference>
<evidence type="ECO:0000259" key="7">
    <source>
        <dbReference type="PROSITE" id="PS50090"/>
    </source>
</evidence>
<dbReference type="STRING" id="94643.A0A2A9MBU2"/>
<dbReference type="EMBL" id="NWUJ01000006">
    <property type="protein sequence ID" value="PFH34694.1"/>
    <property type="molecule type" value="Genomic_DNA"/>
</dbReference>
<feature type="region of interest" description="Disordered" evidence="6">
    <location>
        <begin position="671"/>
        <end position="698"/>
    </location>
</feature>
<evidence type="ECO:0000259" key="10">
    <source>
        <dbReference type="PROSITE" id="PS51294"/>
    </source>
</evidence>
<dbReference type="InterPro" id="IPR007526">
    <property type="entry name" value="SWIRM"/>
</dbReference>
<dbReference type="PROSITE" id="PS50090">
    <property type="entry name" value="MYB_LIKE"/>
    <property type="match status" value="1"/>
</dbReference>
<keyword evidence="5" id="KW-0175">Coiled coil</keyword>
<dbReference type="InterPro" id="IPR036388">
    <property type="entry name" value="WH-like_DNA-bd_sf"/>
</dbReference>
<feature type="compositionally biased region" description="Pro residues" evidence="6">
    <location>
        <begin position="67"/>
        <end position="79"/>
    </location>
</feature>
<feature type="domain" description="HTH myb-type" evidence="10">
    <location>
        <begin position="565"/>
        <end position="616"/>
    </location>
</feature>
<evidence type="ECO:0000313" key="12">
    <source>
        <dbReference type="Proteomes" id="UP000224006"/>
    </source>
</evidence>
<dbReference type="KEGG" id="bbes:BESB_067270"/>
<evidence type="ECO:0000256" key="1">
    <source>
        <dbReference type="ARBA" id="ARBA00023015"/>
    </source>
</evidence>
<organism evidence="11 12">
    <name type="scientific">Besnoitia besnoiti</name>
    <name type="common">Apicomplexan protozoan</name>
    <dbReference type="NCBI Taxonomy" id="94643"/>
    <lineage>
        <taxon>Eukaryota</taxon>
        <taxon>Sar</taxon>
        <taxon>Alveolata</taxon>
        <taxon>Apicomplexa</taxon>
        <taxon>Conoidasida</taxon>
        <taxon>Coccidia</taxon>
        <taxon>Eucoccidiorida</taxon>
        <taxon>Eimeriorina</taxon>
        <taxon>Sarcocystidae</taxon>
        <taxon>Besnoitia</taxon>
    </lineage>
</organism>
<reference evidence="11 12" key="1">
    <citation type="submission" date="2017-09" db="EMBL/GenBank/DDBJ databases">
        <title>Genome sequencing of Besnoitia besnoiti strain Bb-Ger1.</title>
        <authorList>
            <person name="Schares G."/>
            <person name="Venepally P."/>
            <person name="Lorenzi H.A."/>
        </authorList>
    </citation>
    <scope>NUCLEOTIDE SEQUENCE [LARGE SCALE GENOMIC DNA]</scope>
    <source>
        <strain evidence="11 12">Bb-Ger1</strain>
    </source>
</reference>
<dbReference type="Proteomes" id="UP000224006">
    <property type="component" value="Chromosome VI"/>
</dbReference>
<keyword evidence="1" id="KW-0805">Transcription regulation</keyword>
<keyword evidence="2" id="KW-0238">DNA-binding</keyword>
<accession>A0A2A9MBU2</accession>
<dbReference type="AlphaFoldDB" id="A0A2A9MBU2"/>
<dbReference type="InterPro" id="IPR032451">
    <property type="entry name" value="SMARCC_C"/>
</dbReference>
<feature type="region of interest" description="Disordered" evidence="6">
    <location>
        <begin position="1"/>
        <end position="230"/>
    </location>
</feature>
<evidence type="ECO:0000313" key="11">
    <source>
        <dbReference type="EMBL" id="PFH34694.1"/>
    </source>
</evidence>
<dbReference type="InterPro" id="IPR001005">
    <property type="entry name" value="SANT/Myb"/>
</dbReference>
<feature type="compositionally biased region" description="Basic and acidic residues" evidence="6">
    <location>
        <begin position="277"/>
        <end position="301"/>
    </location>
</feature>
<dbReference type="InterPro" id="IPR017930">
    <property type="entry name" value="Myb_dom"/>
</dbReference>
<proteinExistence type="predicted"/>
<gene>
    <name evidence="11" type="ORF">BESB_067270</name>
</gene>
<dbReference type="GeneID" id="40311653"/>
<dbReference type="SMART" id="SM00717">
    <property type="entry name" value="SANT"/>
    <property type="match status" value="1"/>
</dbReference>
<dbReference type="Pfam" id="PF00249">
    <property type="entry name" value="Myb_DNA-binding"/>
    <property type="match status" value="1"/>
</dbReference>
<evidence type="ECO:0000259" key="8">
    <source>
        <dbReference type="PROSITE" id="PS50934"/>
    </source>
</evidence>
<dbReference type="GO" id="GO:0003677">
    <property type="term" value="F:DNA binding"/>
    <property type="evidence" value="ECO:0007669"/>
    <property type="project" value="UniProtKB-KW"/>
</dbReference>
<dbReference type="OrthoDB" id="118550at2759"/>